<dbReference type="AlphaFoldDB" id="A0A1J5PX20"/>
<gene>
    <name evidence="1" type="ORF">GALL_485370</name>
</gene>
<sequence>MKSPALWGTEARLRELFGERLDSMAIERREFVFRYRSAAHWLEVFRTFYGPMHKAFAALDADKQQALAADLTALAERFNRAKDGTLMGPSEYLEVIIRCK</sequence>
<evidence type="ECO:0000313" key="1">
    <source>
        <dbReference type="EMBL" id="OIQ69859.1"/>
    </source>
</evidence>
<accession>A0A1J5PX20</accession>
<protein>
    <recommendedName>
        <fullName evidence="2">Trans-aconitate 2-methyltransferase</fullName>
    </recommendedName>
</protein>
<name>A0A1J5PX20_9ZZZZ</name>
<dbReference type="EMBL" id="MLJW01004495">
    <property type="protein sequence ID" value="OIQ69859.1"/>
    <property type="molecule type" value="Genomic_DNA"/>
</dbReference>
<proteinExistence type="predicted"/>
<organism evidence="1">
    <name type="scientific">mine drainage metagenome</name>
    <dbReference type="NCBI Taxonomy" id="410659"/>
    <lineage>
        <taxon>unclassified sequences</taxon>
        <taxon>metagenomes</taxon>
        <taxon>ecological metagenomes</taxon>
    </lineage>
</organism>
<reference evidence="1" key="1">
    <citation type="submission" date="2016-10" db="EMBL/GenBank/DDBJ databases">
        <title>Sequence of Gallionella enrichment culture.</title>
        <authorList>
            <person name="Poehlein A."/>
            <person name="Muehling M."/>
            <person name="Daniel R."/>
        </authorList>
    </citation>
    <scope>NUCLEOTIDE SEQUENCE</scope>
</reference>
<evidence type="ECO:0008006" key="2">
    <source>
        <dbReference type="Google" id="ProtNLM"/>
    </source>
</evidence>
<comment type="caution">
    <text evidence="1">The sequence shown here is derived from an EMBL/GenBank/DDBJ whole genome shotgun (WGS) entry which is preliminary data.</text>
</comment>